<proteinExistence type="predicted"/>
<keyword evidence="1 2" id="KW-0732">Signal</keyword>
<dbReference type="Pfam" id="PF02230">
    <property type="entry name" value="Abhydrolase_2"/>
    <property type="match status" value="1"/>
</dbReference>
<feature type="domain" description="Phospholipase/carboxylesterase/thioesterase" evidence="3">
    <location>
        <begin position="106"/>
        <end position="227"/>
    </location>
</feature>
<dbReference type="AlphaFoldDB" id="A0A1I6H2D6"/>
<accession>A0A1I6H2D6</accession>
<dbReference type="PANTHER" id="PTHR43037:SF1">
    <property type="entry name" value="BLL1128 PROTEIN"/>
    <property type="match status" value="1"/>
</dbReference>
<organism evidence="4 5">
    <name type="scientific">Robiginitalea myxolifaciens</name>
    <dbReference type="NCBI Taxonomy" id="400055"/>
    <lineage>
        <taxon>Bacteria</taxon>
        <taxon>Pseudomonadati</taxon>
        <taxon>Bacteroidota</taxon>
        <taxon>Flavobacteriia</taxon>
        <taxon>Flavobacteriales</taxon>
        <taxon>Flavobacteriaceae</taxon>
        <taxon>Robiginitalea</taxon>
    </lineage>
</organism>
<dbReference type="PANTHER" id="PTHR43037">
    <property type="entry name" value="UNNAMED PRODUCT-RELATED"/>
    <property type="match status" value="1"/>
</dbReference>
<keyword evidence="5" id="KW-1185">Reference proteome</keyword>
<dbReference type="EMBL" id="FOYQ01000002">
    <property type="protein sequence ID" value="SFR48636.1"/>
    <property type="molecule type" value="Genomic_DNA"/>
</dbReference>
<gene>
    <name evidence="4" type="ORF">SAMN04490243_2136</name>
</gene>
<dbReference type="Proteomes" id="UP000199534">
    <property type="component" value="Unassembled WGS sequence"/>
</dbReference>
<name>A0A1I6H2D6_9FLAO</name>
<dbReference type="GO" id="GO:0016787">
    <property type="term" value="F:hydrolase activity"/>
    <property type="evidence" value="ECO:0007669"/>
    <property type="project" value="UniProtKB-KW"/>
</dbReference>
<dbReference type="InterPro" id="IPR029058">
    <property type="entry name" value="AB_hydrolase_fold"/>
</dbReference>
<evidence type="ECO:0000313" key="5">
    <source>
        <dbReference type="Proteomes" id="UP000199534"/>
    </source>
</evidence>
<evidence type="ECO:0000313" key="4">
    <source>
        <dbReference type="EMBL" id="SFR48636.1"/>
    </source>
</evidence>
<feature type="signal peptide" evidence="2">
    <location>
        <begin position="1"/>
        <end position="21"/>
    </location>
</feature>
<evidence type="ECO:0000256" key="2">
    <source>
        <dbReference type="SAM" id="SignalP"/>
    </source>
</evidence>
<keyword evidence="4" id="KW-0378">Hydrolase</keyword>
<dbReference type="SUPFAM" id="SSF53474">
    <property type="entry name" value="alpha/beta-Hydrolases"/>
    <property type="match status" value="1"/>
</dbReference>
<sequence>MRCIAAIAFTFLLATSCSSQSQGRLVSGEQLTEVREKLEYYLYYPPNYPEDGQTPGQDQRTFGLLVFLHGGGDAGNSLEQLKAQGPPKRLLEGPDLPFLVLAPQHGEARTWWNTRAVMELVREVVDKNHIDPSRIYLSGLSRGASACWELAVQNPDYFAAMAVVCGMAPAPYAHWLDPEMPIWMFHGTEDEVIPFSESLEMADKLEALGRNVRFTVYEGMGHNVWDKAYGDPELFEWLAAQRRD</sequence>
<reference evidence="4 5" key="1">
    <citation type="submission" date="2016-10" db="EMBL/GenBank/DDBJ databases">
        <authorList>
            <person name="de Groot N.N."/>
        </authorList>
    </citation>
    <scope>NUCLEOTIDE SEQUENCE [LARGE SCALE GENOMIC DNA]</scope>
    <source>
        <strain evidence="4 5">DSM 21019</strain>
    </source>
</reference>
<feature type="chain" id="PRO_5011567519" evidence="2">
    <location>
        <begin position="22"/>
        <end position="244"/>
    </location>
</feature>
<dbReference type="Gene3D" id="3.40.50.1820">
    <property type="entry name" value="alpha/beta hydrolase"/>
    <property type="match status" value="1"/>
</dbReference>
<dbReference type="STRING" id="400055.SAMN04490243_2136"/>
<dbReference type="RefSeq" id="WP_092982577.1">
    <property type="nucleotide sequence ID" value="NZ_FOYQ01000002.1"/>
</dbReference>
<dbReference type="OrthoDB" id="9764953at2"/>
<dbReference type="InterPro" id="IPR050955">
    <property type="entry name" value="Plant_Biomass_Hydrol_Est"/>
</dbReference>
<protein>
    <submittedName>
        <fullName evidence="4">Alpha/beta hydrolase family protein</fullName>
    </submittedName>
</protein>
<evidence type="ECO:0000259" key="3">
    <source>
        <dbReference type="Pfam" id="PF02230"/>
    </source>
</evidence>
<evidence type="ECO:0000256" key="1">
    <source>
        <dbReference type="ARBA" id="ARBA00022729"/>
    </source>
</evidence>
<dbReference type="InterPro" id="IPR003140">
    <property type="entry name" value="PLipase/COase/thioEstase"/>
</dbReference>
<dbReference type="PROSITE" id="PS51257">
    <property type="entry name" value="PROKAR_LIPOPROTEIN"/>
    <property type="match status" value="1"/>
</dbReference>